<evidence type="ECO:0000256" key="1">
    <source>
        <dbReference type="SAM" id="MobiDB-lite"/>
    </source>
</evidence>
<protein>
    <submittedName>
        <fullName evidence="2">Uncharacterized protein</fullName>
    </submittedName>
</protein>
<proteinExistence type="predicted"/>
<feature type="compositionally biased region" description="Pro residues" evidence="1">
    <location>
        <begin position="66"/>
        <end position="82"/>
    </location>
</feature>
<evidence type="ECO:0000313" key="2">
    <source>
        <dbReference type="EMBL" id="GLC59159.1"/>
    </source>
</evidence>
<dbReference type="EMBL" id="BRXU01000026">
    <property type="protein sequence ID" value="GLC59159.1"/>
    <property type="molecule type" value="Genomic_DNA"/>
</dbReference>
<dbReference type="Proteomes" id="UP001165080">
    <property type="component" value="Unassembled WGS sequence"/>
</dbReference>
<accession>A0A9W6F7H3</accession>
<sequence length="108" mass="11674">MLEVTHGLPSRVLQRPRRHRLHMRAAAAAVAAAACKFPESTRLCSDGQQPLHGASAGHQRCAPARRQPPPPLPPPALRPGPPLVHHLPQILLKYPPSFMMRASPASSP</sequence>
<keyword evidence="3" id="KW-1185">Reference proteome</keyword>
<evidence type="ECO:0000313" key="3">
    <source>
        <dbReference type="Proteomes" id="UP001165080"/>
    </source>
</evidence>
<gene>
    <name evidence="2" type="primary">PLEST009675</name>
    <name evidence="2" type="ORF">PLESTB_001454800</name>
</gene>
<organism evidence="2 3">
    <name type="scientific">Pleodorina starrii</name>
    <dbReference type="NCBI Taxonomy" id="330485"/>
    <lineage>
        <taxon>Eukaryota</taxon>
        <taxon>Viridiplantae</taxon>
        <taxon>Chlorophyta</taxon>
        <taxon>core chlorophytes</taxon>
        <taxon>Chlorophyceae</taxon>
        <taxon>CS clade</taxon>
        <taxon>Chlamydomonadales</taxon>
        <taxon>Volvocaceae</taxon>
        <taxon>Pleodorina</taxon>
    </lineage>
</organism>
<dbReference type="AlphaFoldDB" id="A0A9W6F7H3"/>
<comment type="caution">
    <text evidence="2">The sequence shown here is derived from an EMBL/GenBank/DDBJ whole genome shotgun (WGS) entry which is preliminary data.</text>
</comment>
<feature type="region of interest" description="Disordered" evidence="1">
    <location>
        <begin position="45"/>
        <end position="84"/>
    </location>
</feature>
<name>A0A9W6F7H3_9CHLO</name>
<reference evidence="2 3" key="1">
    <citation type="journal article" date="2023" name="Commun. Biol.">
        <title>Reorganization of the ancestral sex-determining regions during the evolution of trioecy in Pleodorina starrii.</title>
        <authorList>
            <person name="Takahashi K."/>
            <person name="Suzuki S."/>
            <person name="Kawai-Toyooka H."/>
            <person name="Yamamoto K."/>
            <person name="Hamaji T."/>
            <person name="Ootsuki R."/>
            <person name="Yamaguchi H."/>
            <person name="Kawachi M."/>
            <person name="Higashiyama T."/>
            <person name="Nozaki H."/>
        </authorList>
    </citation>
    <scope>NUCLEOTIDE SEQUENCE [LARGE SCALE GENOMIC DNA]</scope>
    <source>
        <strain evidence="2 3">NIES-4479</strain>
    </source>
</reference>